<keyword evidence="5" id="KW-0812">Transmembrane</keyword>
<feature type="active site" evidence="3">
    <location>
        <position position="381"/>
    </location>
</feature>
<feature type="compositionally biased region" description="Low complexity" evidence="4">
    <location>
        <begin position="48"/>
        <end position="58"/>
    </location>
</feature>
<keyword evidence="1 7" id="KW-0645">Protease</keyword>
<reference evidence="7" key="2">
    <citation type="submission" date="2021-04" db="EMBL/GenBank/DDBJ databases">
        <authorList>
            <person name="Podell S."/>
        </authorList>
    </citation>
    <scope>NUCLEOTIDE SEQUENCE</scope>
    <source>
        <strain evidence="7">Hildebrandi</strain>
    </source>
</reference>
<comment type="caution">
    <text evidence="7">The sequence shown here is derived from an EMBL/GenBank/DDBJ whole genome shotgun (WGS) entry which is preliminary data.</text>
</comment>
<feature type="compositionally biased region" description="Low complexity" evidence="4">
    <location>
        <begin position="282"/>
        <end position="292"/>
    </location>
</feature>
<dbReference type="InterPro" id="IPR033121">
    <property type="entry name" value="PEPTIDASE_A1"/>
</dbReference>
<evidence type="ECO:0000256" key="5">
    <source>
        <dbReference type="SAM" id="Phobius"/>
    </source>
</evidence>
<feature type="transmembrane region" description="Helical" evidence="5">
    <location>
        <begin position="652"/>
        <end position="671"/>
    </location>
</feature>
<dbReference type="EMBL" id="JAGRRH010000020">
    <property type="protein sequence ID" value="KAG7348624.1"/>
    <property type="molecule type" value="Genomic_DNA"/>
</dbReference>
<keyword evidence="5" id="KW-0472">Membrane</keyword>
<dbReference type="AlphaFoldDB" id="A0A9K3KSS2"/>
<dbReference type="PANTHER" id="PTHR47966:SF51">
    <property type="entry name" value="BETA-SITE APP-CLEAVING ENZYME, ISOFORM A-RELATED"/>
    <property type="match status" value="1"/>
</dbReference>
<evidence type="ECO:0000256" key="1">
    <source>
        <dbReference type="ARBA" id="ARBA00022670"/>
    </source>
</evidence>
<keyword evidence="5" id="KW-1133">Transmembrane helix</keyword>
<evidence type="ECO:0000313" key="8">
    <source>
        <dbReference type="Proteomes" id="UP000693970"/>
    </source>
</evidence>
<dbReference type="GO" id="GO:0006508">
    <property type="term" value="P:proteolysis"/>
    <property type="evidence" value="ECO:0007669"/>
    <property type="project" value="UniProtKB-KW"/>
</dbReference>
<feature type="region of interest" description="Disordered" evidence="4">
    <location>
        <begin position="42"/>
        <end position="63"/>
    </location>
</feature>
<dbReference type="GO" id="GO:0004190">
    <property type="term" value="F:aspartic-type endopeptidase activity"/>
    <property type="evidence" value="ECO:0007669"/>
    <property type="project" value="UniProtKB-KW"/>
</dbReference>
<dbReference type="InterPro" id="IPR034164">
    <property type="entry name" value="Pepsin-like_dom"/>
</dbReference>
<dbReference type="CDD" id="cd05471">
    <property type="entry name" value="pepsin_like"/>
    <property type="match status" value="1"/>
</dbReference>
<dbReference type="PROSITE" id="PS00141">
    <property type="entry name" value="ASP_PROTEASE"/>
    <property type="match status" value="1"/>
</dbReference>
<evidence type="ECO:0000313" key="7">
    <source>
        <dbReference type="EMBL" id="KAG7348624.1"/>
    </source>
</evidence>
<dbReference type="PANTHER" id="PTHR47966">
    <property type="entry name" value="BETA-SITE APP-CLEAVING ENZYME, ISOFORM A-RELATED"/>
    <property type="match status" value="1"/>
</dbReference>
<feature type="region of interest" description="Disordered" evidence="4">
    <location>
        <begin position="274"/>
        <end position="296"/>
    </location>
</feature>
<evidence type="ECO:0000256" key="2">
    <source>
        <dbReference type="ARBA" id="ARBA00022750"/>
    </source>
</evidence>
<accession>A0A9K3KSS2</accession>
<proteinExistence type="predicted"/>
<evidence type="ECO:0000259" key="6">
    <source>
        <dbReference type="PROSITE" id="PS51767"/>
    </source>
</evidence>
<keyword evidence="2" id="KW-0064">Aspartyl protease</keyword>
<keyword evidence="8" id="KW-1185">Reference proteome</keyword>
<dbReference type="Pfam" id="PF00026">
    <property type="entry name" value="Asp"/>
    <property type="match status" value="2"/>
</dbReference>
<sequence length="761" mass="85087">MMQRIPIHASTERRQKALVGQLEYHSNRRLLLLDENQRRNRNLKQQEEQQQQQEQQQHQVDDSITGTVWSYHPAEWRRVLQSNTTSSASSSSQQQQQQQQPLITSVELSNCHLVLYSGEIALGSNRQVFRVDFDTASSDLWIAGTDCTECPTQHPTWRLFNATQSSTYKPATTQDSQQNTFNVQYDDGEMVHGNHALDTLWLGEETLQIKDQVFAVVTQIDNFATCQEEEGILGLANTLTTSHQFPSLLSNFIHSNVLKNNVFGMYLQAQDDYPNDDEGSWQRQNNQQQQQQHHPLGASSQLVLGGVDQTHYLGCLQWHSMVDSADNQDDNNDTATAGRGKSNYWSLPLQQVKVGGQTLSQTSQSTSSQQQSSQRLVAILDSGSSYIVGPQKDVAQLVQMNGAKCFTMENFNGASPKQVPCDQDDGFDGAILSSCNDPFFSLEFDINGQVYVLEKEDLMVQVETLFGEACILRIVGAEGMTGWVLGDAFLNKYYAAFDFENQKIGLALAAKEALDVCDADRILDINNFWDTFVDVDPEDQQDTITTTTTTTTEEEVAQGNTNNHGGNVVEVYDIDDQDLLPIDGDDEEDFDFTGIAAVPSGPPPVHNEPPERQPVPRITNPPSEVPAVFSATTTTTSGLDSSDTTQHSSTNVAVYAVAAVAVTLIVALVLFRKTKRRRQQAMFQDAWREAEKEIIQSHRNLNYRDHDAVQSNSVALTITPYRDGGEFRDQEGTTKDVDLDDEEQQHRDTFVLDTVMLDKMN</sequence>
<dbReference type="OrthoDB" id="45789at2759"/>
<organism evidence="7 8">
    <name type="scientific">Nitzschia inconspicua</name>
    <dbReference type="NCBI Taxonomy" id="303405"/>
    <lineage>
        <taxon>Eukaryota</taxon>
        <taxon>Sar</taxon>
        <taxon>Stramenopiles</taxon>
        <taxon>Ochrophyta</taxon>
        <taxon>Bacillariophyta</taxon>
        <taxon>Bacillariophyceae</taxon>
        <taxon>Bacillariophycidae</taxon>
        <taxon>Bacillariales</taxon>
        <taxon>Bacillariaceae</taxon>
        <taxon>Nitzschia</taxon>
    </lineage>
</organism>
<dbReference type="InterPro" id="IPR001969">
    <property type="entry name" value="Aspartic_peptidase_AS"/>
</dbReference>
<evidence type="ECO:0000256" key="4">
    <source>
        <dbReference type="SAM" id="MobiDB-lite"/>
    </source>
</evidence>
<name>A0A9K3KSS2_9STRA</name>
<gene>
    <name evidence="7" type="ORF">IV203_017329</name>
</gene>
<dbReference type="InterPro" id="IPR001461">
    <property type="entry name" value="Aspartic_peptidase_A1"/>
</dbReference>
<dbReference type="PROSITE" id="PS51767">
    <property type="entry name" value="PEPTIDASE_A1"/>
    <property type="match status" value="1"/>
</dbReference>
<protein>
    <submittedName>
        <fullName evidence="7">Aspartyl protease</fullName>
    </submittedName>
</protein>
<feature type="domain" description="Peptidase A1" evidence="6">
    <location>
        <begin position="116"/>
        <end position="507"/>
    </location>
</feature>
<feature type="active site" evidence="3">
    <location>
        <position position="134"/>
    </location>
</feature>
<evidence type="ECO:0000256" key="3">
    <source>
        <dbReference type="PIRSR" id="PIRSR601461-1"/>
    </source>
</evidence>
<reference evidence="7" key="1">
    <citation type="journal article" date="2021" name="Sci. Rep.">
        <title>Diploid genomic architecture of Nitzschia inconspicua, an elite biomass production diatom.</title>
        <authorList>
            <person name="Oliver A."/>
            <person name="Podell S."/>
            <person name="Pinowska A."/>
            <person name="Traller J.C."/>
            <person name="Smith S.R."/>
            <person name="McClure R."/>
            <person name="Beliaev A."/>
            <person name="Bohutskyi P."/>
            <person name="Hill E.A."/>
            <person name="Rabines A."/>
            <person name="Zheng H."/>
            <person name="Allen L.Z."/>
            <person name="Kuo A."/>
            <person name="Grigoriev I.V."/>
            <person name="Allen A.E."/>
            <person name="Hazlebeck D."/>
            <person name="Allen E.E."/>
        </authorList>
    </citation>
    <scope>NUCLEOTIDE SEQUENCE</scope>
    <source>
        <strain evidence="7">Hildebrandi</strain>
    </source>
</reference>
<keyword evidence="2" id="KW-0378">Hydrolase</keyword>
<dbReference type="Proteomes" id="UP000693970">
    <property type="component" value="Unassembled WGS sequence"/>
</dbReference>